<sequence length="703" mass="78095">MDPIRGSSAYNMQSSSVNPAQAVEVAAGAQPSGHTDSLTSAMLSDHAVAALNAKETQGNEQEKMLAGFAKQALSSSGQLKISPNQPLNGIAQFEMRRNQDVLAIKAKLNERSEYDVLSVGFRRGSDEPMSMTLSEPSHEMANIVMRSGSGLREFNNKSITEIGLFWHGEHNYDEAPNGYKIPPSRRDLTEFVLPLRAALGTIATDRPGKFLARQQGVVATKAGLLNPALEPFINIEKHDDIFSKHKSEKIFVTASLAFRIAKDHLRNKGMMSDIWRYTFPVARLRENISAQVFYADFDTADYARRADLNFEVDVQREKLGRIKRGLFELGVEGGVHSDGMDCFGATGPKGLNILESILQKATLNVYRAVLPSTLDPLKIDAHVNKIIADTSVQELDKKLSMFLVSQRSSPVPSLLKANASPSLEDDKPIETPFVKSKMAQKIFRNQSAQEIQEAEATKAINELADGAAVNASAVISHVVELHRKSLADLDGAMKEITEKSDSEDFPNWAKSRHAQARKDMLMSEVNDFFLFLQAKQPEFYKKHPVHESDKITDNEESNLENLFNDELREKLASVASSFDKNKILKALANKYDFYQEDVKKVDKLDDTDALCKVLRKTICDSSLADQRLAVKSYVSDLAKDNGKNSARLNIGERATVAELRKLPQQAIAIIGQDRMQALWESNVLTAMTTGPQVWERSRQDSHN</sequence>
<keyword evidence="2" id="KW-1185">Reference proteome</keyword>
<dbReference type="Proteomes" id="UP000746535">
    <property type="component" value="Unassembled WGS sequence"/>
</dbReference>
<evidence type="ECO:0000313" key="2">
    <source>
        <dbReference type="Proteomes" id="UP000746535"/>
    </source>
</evidence>
<name>A0ABX0YD14_9PSED</name>
<dbReference type="EMBL" id="JAAVJI010000004">
    <property type="protein sequence ID" value="NJP01290.1"/>
    <property type="molecule type" value="Genomic_DNA"/>
</dbReference>
<proteinExistence type="predicted"/>
<gene>
    <name evidence="1" type="ORF">HBH25_10505</name>
</gene>
<reference evidence="1 2" key="1">
    <citation type="submission" date="2020-03" db="EMBL/GenBank/DDBJ databases">
        <authorList>
            <person name="Wang L."/>
            <person name="He N."/>
            <person name="Li Y."/>
            <person name="Fang Y."/>
            <person name="Zhang F."/>
        </authorList>
    </citation>
    <scope>NUCLEOTIDE SEQUENCE [LARGE SCALE GENOMIC DNA]</scope>
    <source>
        <strain evidence="2">hsmgli-8</strain>
    </source>
</reference>
<dbReference type="RefSeq" id="WP_168083849.1">
    <property type="nucleotide sequence ID" value="NZ_JAAVJI010000004.1"/>
</dbReference>
<organism evidence="1 2">
    <name type="scientific">Pseudomonas quercus</name>
    <dbReference type="NCBI Taxonomy" id="2722792"/>
    <lineage>
        <taxon>Bacteria</taxon>
        <taxon>Pseudomonadati</taxon>
        <taxon>Pseudomonadota</taxon>
        <taxon>Gammaproteobacteria</taxon>
        <taxon>Pseudomonadales</taxon>
        <taxon>Pseudomonadaceae</taxon>
        <taxon>Pseudomonas</taxon>
    </lineage>
</organism>
<evidence type="ECO:0000313" key="1">
    <source>
        <dbReference type="EMBL" id="NJP01290.1"/>
    </source>
</evidence>
<accession>A0ABX0YD14</accession>
<comment type="caution">
    <text evidence="1">The sequence shown here is derived from an EMBL/GenBank/DDBJ whole genome shotgun (WGS) entry which is preliminary data.</text>
</comment>
<protein>
    <submittedName>
        <fullName evidence="1">Uncharacterized protein</fullName>
    </submittedName>
</protein>